<accession>A0ABP3QIN6</accession>
<dbReference type="EMBL" id="BAAAFZ010000046">
    <property type="protein sequence ID" value="GAA0589616.1"/>
    <property type="molecule type" value="Genomic_DNA"/>
</dbReference>
<reference evidence="2" key="1">
    <citation type="journal article" date="2019" name="Int. J. Syst. Evol. Microbiol.">
        <title>The Global Catalogue of Microorganisms (GCM) 10K type strain sequencing project: providing services to taxonomists for standard genome sequencing and annotation.</title>
        <authorList>
            <consortium name="The Broad Institute Genomics Platform"/>
            <consortium name="The Broad Institute Genome Sequencing Center for Infectious Disease"/>
            <person name="Wu L."/>
            <person name="Ma J."/>
        </authorList>
    </citation>
    <scope>NUCLEOTIDE SEQUENCE [LARGE SCALE GENOMIC DNA]</scope>
    <source>
        <strain evidence="2">JCM 9933</strain>
    </source>
</reference>
<keyword evidence="2" id="KW-1185">Reference proteome</keyword>
<dbReference type="Proteomes" id="UP001501588">
    <property type="component" value="Unassembled WGS sequence"/>
</dbReference>
<comment type="caution">
    <text evidence="1">The sequence shown here is derived from an EMBL/GenBank/DDBJ whole genome shotgun (WGS) entry which is preliminary data.</text>
</comment>
<protein>
    <submittedName>
        <fullName evidence="1">Uncharacterized protein</fullName>
    </submittedName>
</protein>
<dbReference type="Gene3D" id="3.20.20.80">
    <property type="entry name" value="Glycosidases"/>
    <property type="match status" value="1"/>
</dbReference>
<evidence type="ECO:0000313" key="1">
    <source>
        <dbReference type="EMBL" id="GAA0589616.1"/>
    </source>
</evidence>
<sequence>MRHEPRAVTARGGARRAFLRGGLAAVLAARGAVAASPPRRPVLGAIRWDAWQAPGTPTTRAVERSLSPAPWRHRLPFFAEVAPDGTVAIDGGRQEVMDREIELAVEAGLGFWAFVAYPRESPMSAGLRLYLASTQRRGLRFCMASELVQWGRAAQPSAELLRWHAELLAHPDHMRTPAGRPLYFLGFMTERLIAERWGGTDGLRDAVSAFRALAREAGAADPYLVVMARPDPGAGFVRAIGADALGAYTIADGRAADAPYSALAELAERRWDEMADTGVEVVPTAMAGWDRRPRVENPVPWEAWQRPGAGMDRFYHPGTAQEIAAHLRRCVDWVAARPSAAPAGAALVYAWNENDEGGWLVPTLPFDDSRLKTLRRALPR</sequence>
<organism evidence="1 2">
    <name type="scientific">Craurococcus roseus</name>
    <dbReference type="NCBI Taxonomy" id="77585"/>
    <lineage>
        <taxon>Bacteria</taxon>
        <taxon>Pseudomonadati</taxon>
        <taxon>Pseudomonadota</taxon>
        <taxon>Alphaproteobacteria</taxon>
        <taxon>Acetobacterales</taxon>
        <taxon>Acetobacteraceae</taxon>
        <taxon>Craurococcus</taxon>
    </lineage>
</organism>
<name>A0ABP3QIN6_9PROT</name>
<evidence type="ECO:0000313" key="2">
    <source>
        <dbReference type="Proteomes" id="UP001501588"/>
    </source>
</evidence>
<gene>
    <name evidence="1" type="ORF">GCM10009416_30230</name>
</gene>
<proteinExistence type="predicted"/>